<protein>
    <submittedName>
        <fullName evidence="1">DUF4870 domain-containing protein</fullName>
    </submittedName>
</protein>
<comment type="caution">
    <text evidence="1">The sequence shown here is derived from an EMBL/GenBank/DDBJ whole genome shotgun (WGS) entry which is preliminary data.</text>
</comment>
<evidence type="ECO:0000313" key="1">
    <source>
        <dbReference type="EMBL" id="MDX8045870.1"/>
    </source>
</evidence>
<dbReference type="EMBL" id="JAWZSR010000003">
    <property type="protein sequence ID" value="MDX8045870.1"/>
    <property type="molecule type" value="Genomic_DNA"/>
</dbReference>
<sequence>MSNSDERMFGMLIYLLSFFTTVIGPLIIWLLKREESSFVDFHGKEYFNFFISYAIYGIITLLLMFVLIGFLLAPIVGIAGFVFTIIGAVKAFNGEEYRFPLIIRIIK</sequence>
<evidence type="ECO:0000313" key="2">
    <source>
        <dbReference type="Proteomes" id="UP001277972"/>
    </source>
</evidence>
<dbReference type="Proteomes" id="UP001277972">
    <property type="component" value="Unassembled WGS sequence"/>
</dbReference>
<keyword evidence="2" id="KW-1185">Reference proteome</keyword>
<gene>
    <name evidence="1" type="ORF">SH601_07680</name>
</gene>
<name>A0ACC6M4H3_9BACI</name>
<reference evidence="1" key="1">
    <citation type="submission" date="2023-11" db="EMBL/GenBank/DDBJ databases">
        <title>Gracilibacillus pellucida a moderately halophilic bacterium isolated from saline soil in Xinjiang province.</title>
        <authorList>
            <person name="Zhang Z."/>
            <person name="Tan F."/>
            <person name="Wang Y."/>
            <person name="Xia M."/>
        </authorList>
    </citation>
    <scope>NUCLEOTIDE SEQUENCE</scope>
    <source>
        <strain evidence="1">S3-1-1</strain>
    </source>
</reference>
<organism evidence="1 2">
    <name type="scientific">Gracilibacillus pellucidus</name>
    <dbReference type="NCBI Taxonomy" id="3095368"/>
    <lineage>
        <taxon>Bacteria</taxon>
        <taxon>Bacillati</taxon>
        <taxon>Bacillota</taxon>
        <taxon>Bacilli</taxon>
        <taxon>Bacillales</taxon>
        <taxon>Bacillaceae</taxon>
        <taxon>Gracilibacillus</taxon>
    </lineage>
</organism>
<proteinExistence type="predicted"/>
<accession>A0ACC6M4H3</accession>